<accession>A0ABD1RAG9</accession>
<dbReference type="EMBL" id="JBFOLK010000009">
    <property type="protein sequence ID" value="KAL2485419.1"/>
    <property type="molecule type" value="Genomic_DNA"/>
</dbReference>
<evidence type="ECO:0000313" key="3">
    <source>
        <dbReference type="EMBL" id="KAL2485419.1"/>
    </source>
</evidence>
<evidence type="ECO:0000256" key="2">
    <source>
        <dbReference type="SAM" id="MobiDB-lite"/>
    </source>
</evidence>
<evidence type="ECO:0000313" key="4">
    <source>
        <dbReference type="Proteomes" id="UP001604336"/>
    </source>
</evidence>
<proteinExistence type="inferred from homology"/>
<keyword evidence="4" id="KW-1185">Reference proteome</keyword>
<dbReference type="SUPFAM" id="SSF53756">
    <property type="entry name" value="UDP-Glycosyltransferase/glycogen phosphorylase"/>
    <property type="match status" value="1"/>
</dbReference>
<gene>
    <name evidence="3" type="ORF">Adt_30175</name>
</gene>
<comment type="similarity">
    <text evidence="1">Belongs to the UDP-glycosyltransferase family.</text>
</comment>
<dbReference type="PANTHER" id="PTHR48047:SF107">
    <property type="entry name" value="UDP-GLYCOSYLTRANSFERASE 92A1-LIKE"/>
    <property type="match status" value="1"/>
</dbReference>
<name>A0ABD1RAG9_9LAMI</name>
<dbReference type="PANTHER" id="PTHR48047">
    <property type="entry name" value="GLYCOSYLTRANSFERASE"/>
    <property type="match status" value="1"/>
</dbReference>
<reference evidence="4" key="1">
    <citation type="submission" date="2024-07" db="EMBL/GenBank/DDBJ databases">
        <title>Two chromosome-level genome assemblies of Korean endemic species Abeliophyllum distichum and Forsythia ovata (Oleaceae).</title>
        <authorList>
            <person name="Jang H."/>
        </authorList>
    </citation>
    <scope>NUCLEOTIDE SEQUENCE [LARGE SCALE GENOMIC DNA]</scope>
</reference>
<feature type="region of interest" description="Disordered" evidence="2">
    <location>
        <begin position="31"/>
        <end position="52"/>
    </location>
</feature>
<protein>
    <submittedName>
        <fullName evidence="3">Glycosyltransferase</fullName>
    </submittedName>
</protein>
<dbReference type="Gene3D" id="3.40.50.2000">
    <property type="entry name" value="Glycogen Phosphorylase B"/>
    <property type="match status" value="2"/>
</dbReference>
<sequence length="102" mass="11259">MEPLGLDVLRKYTRLPIWCIGLLIPPRMQSPEFSSGSGSRIIGKHTGREPGVSPEKCLEWLDMHLEKSVFYISFGSQNSITTSQLMALAMGLEDGGKPTSCF</sequence>
<comment type="caution">
    <text evidence="3">The sequence shown here is derived from an EMBL/GenBank/DDBJ whole genome shotgun (WGS) entry which is preliminary data.</text>
</comment>
<organism evidence="3 4">
    <name type="scientific">Abeliophyllum distichum</name>
    <dbReference type="NCBI Taxonomy" id="126358"/>
    <lineage>
        <taxon>Eukaryota</taxon>
        <taxon>Viridiplantae</taxon>
        <taxon>Streptophyta</taxon>
        <taxon>Embryophyta</taxon>
        <taxon>Tracheophyta</taxon>
        <taxon>Spermatophyta</taxon>
        <taxon>Magnoliopsida</taxon>
        <taxon>eudicotyledons</taxon>
        <taxon>Gunneridae</taxon>
        <taxon>Pentapetalae</taxon>
        <taxon>asterids</taxon>
        <taxon>lamiids</taxon>
        <taxon>Lamiales</taxon>
        <taxon>Oleaceae</taxon>
        <taxon>Forsythieae</taxon>
        <taxon>Abeliophyllum</taxon>
    </lineage>
</organism>
<dbReference type="AlphaFoldDB" id="A0ABD1RAG9"/>
<dbReference type="Proteomes" id="UP001604336">
    <property type="component" value="Unassembled WGS sequence"/>
</dbReference>
<evidence type="ECO:0000256" key="1">
    <source>
        <dbReference type="ARBA" id="ARBA00009995"/>
    </source>
</evidence>